<evidence type="ECO:0000313" key="1">
    <source>
        <dbReference type="EMBL" id="CAD8062499.1"/>
    </source>
</evidence>
<dbReference type="Proteomes" id="UP000688137">
    <property type="component" value="Unassembled WGS sequence"/>
</dbReference>
<name>A0A8S1L4Z6_PARPR</name>
<reference evidence="1" key="1">
    <citation type="submission" date="2021-01" db="EMBL/GenBank/DDBJ databases">
        <authorList>
            <consortium name="Genoscope - CEA"/>
            <person name="William W."/>
        </authorList>
    </citation>
    <scope>NUCLEOTIDE SEQUENCE</scope>
</reference>
<evidence type="ECO:0000313" key="2">
    <source>
        <dbReference type="Proteomes" id="UP000688137"/>
    </source>
</evidence>
<dbReference type="OMA" id="YIRCNTT"/>
<accession>A0A8S1L4Z6</accession>
<dbReference type="EMBL" id="CAJJDM010000032">
    <property type="protein sequence ID" value="CAD8062499.1"/>
    <property type="molecule type" value="Genomic_DNA"/>
</dbReference>
<keyword evidence="2" id="KW-1185">Reference proteome</keyword>
<proteinExistence type="predicted"/>
<comment type="caution">
    <text evidence="1">The sequence shown here is derived from an EMBL/GenBank/DDBJ whole genome shotgun (WGS) entry which is preliminary data.</text>
</comment>
<sequence length="177" mass="20656">MFQSNLKTIIILPLNHNMMVELQSTTTVFELFESIKIHFKFEGSFKQWTCYSVSRQKWLNISEEIGNYQDEIFNVHIKSDLESQNEKIEDINIQIDIKDSGIIRKFQTIFKSNDVIQSVAQATLSYCQLSDQQDVAAVDLFIFGQPYNDKIKRFKSFSDLQIKNNTTIEARIRWIGG</sequence>
<gene>
    <name evidence="1" type="ORF">PPRIM_AZ9-3.1.T0330167</name>
</gene>
<organism evidence="1 2">
    <name type="scientific">Paramecium primaurelia</name>
    <dbReference type="NCBI Taxonomy" id="5886"/>
    <lineage>
        <taxon>Eukaryota</taxon>
        <taxon>Sar</taxon>
        <taxon>Alveolata</taxon>
        <taxon>Ciliophora</taxon>
        <taxon>Intramacronucleata</taxon>
        <taxon>Oligohymenophorea</taxon>
        <taxon>Peniculida</taxon>
        <taxon>Parameciidae</taxon>
        <taxon>Paramecium</taxon>
    </lineage>
</organism>
<dbReference type="AlphaFoldDB" id="A0A8S1L4Z6"/>
<protein>
    <submittedName>
        <fullName evidence="1">Uncharacterized protein</fullName>
    </submittedName>
</protein>